<sequence length="198" mass="21228">MAAAGGHFHIWGAGIPVPRFRLMCTPMLIAVVAVSSCVAEPSLVQRAPVPARPIEISAEAIAAHNRERSPVGALPISWDPSLAQAAALYAGQLAASGVLRHSPRQSRPGQGENLWMGTRGHYALSQMMGSWSAEKRYFRRGLFPSVSTTGNWADVGHYSQMIWPTTTRVGCAVASNAHADFLVCRYAPAGNIDGRRVP</sequence>
<dbReference type="InterPro" id="IPR001283">
    <property type="entry name" value="CRISP-related"/>
</dbReference>
<dbReference type="PROSITE" id="PS01010">
    <property type="entry name" value="CRISP_2"/>
    <property type="match status" value="1"/>
</dbReference>
<accession>A0ABT0RIA7</accession>
<dbReference type="PROSITE" id="PS01009">
    <property type="entry name" value="CRISP_1"/>
    <property type="match status" value="1"/>
</dbReference>
<dbReference type="InterPro" id="IPR014044">
    <property type="entry name" value="CAP_dom"/>
</dbReference>
<dbReference type="InterPro" id="IPR018244">
    <property type="entry name" value="Allrgn_V5/Tpx1_CS"/>
</dbReference>
<evidence type="ECO:0000313" key="3">
    <source>
        <dbReference type="Proteomes" id="UP001165363"/>
    </source>
</evidence>
<protein>
    <submittedName>
        <fullName evidence="2">CAP domain-containing protein</fullName>
    </submittedName>
</protein>
<feature type="domain" description="SCP" evidence="1">
    <location>
        <begin position="55"/>
        <end position="194"/>
    </location>
</feature>
<dbReference type="Proteomes" id="UP001165363">
    <property type="component" value="Unassembled WGS sequence"/>
</dbReference>
<comment type="caution">
    <text evidence="2">The sequence shown here is derived from an EMBL/GenBank/DDBJ whole genome shotgun (WGS) entry which is preliminary data.</text>
</comment>
<evidence type="ECO:0000313" key="2">
    <source>
        <dbReference type="EMBL" id="MCL6682362.1"/>
    </source>
</evidence>
<dbReference type="SUPFAM" id="SSF55797">
    <property type="entry name" value="PR-1-like"/>
    <property type="match status" value="1"/>
</dbReference>
<dbReference type="RefSeq" id="WP_249846339.1">
    <property type="nucleotide sequence ID" value="NZ_JAMGBD010000001.1"/>
</dbReference>
<evidence type="ECO:0000259" key="1">
    <source>
        <dbReference type="SMART" id="SM00198"/>
    </source>
</evidence>
<name>A0ABT0RIA7_9SPHN</name>
<organism evidence="2 3">
    <name type="scientific">Sphingomonas alba</name>
    <dbReference type="NCBI Taxonomy" id="2908208"/>
    <lineage>
        <taxon>Bacteria</taxon>
        <taxon>Pseudomonadati</taxon>
        <taxon>Pseudomonadota</taxon>
        <taxon>Alphaproteobacteria</taxon>
        <taxon>Sphingomonadales</taxon>
        <taxon>Sphingomonadaceae</taxon>
        <taxon>Sphingomonas</taxon>
    </lineage>
</organism>
<dbReference type="PRINTS" id="PR00838">
    <property type="entry name" value="V5ALLERGEN"/>
</dbReference>
<dbReference type="InterPro" id="IPR035940">
    <property type="entry name" value="CAP_sf"/>
</dbReference>
<gene>
    <name evidence="2" type="ORF">LZ536_00390</name>
</gene>
<reference evidence="2" key="1">
    <citation type="submission" date="2022-05" db="EMBL/GenBank/DDBJ databases">
        <authorList>
            <person name="Jo J.-H."/>
            <person name="Im W.-T."/>
        </authorList>
    </citation>
    <scope>NUCLEOTIDE SEQUENCE</scope>
    <source>
        <strain evidence="2">SE158</strain>
    </source>
</reference>
<dbReference type="Pfam" id="PF00188">
    <property type="entry name" value="CAP"/>
    <property type="match status" value="1"/>
</dbReference>
<proteinExistence type="predicted"/>
<dbReference type="InterPro" id="IPR002413">
    <property type="entry name" value="V5_allergen-like"/>
</dbReference>
<dbReference type="PANTHER" id="PTHR10334">
    <property type="entry name" value="CYSTEINE-RICH SECRETORY PROTEIN-RELATED"/>
    <property type="match status" value="1"/>
</dbReference>
<keyword evidence="3" id="KW-1185">Reference proteome</keyword>
<dbReference type="PRINTS" id="PR00837">
    <property type="entry name" value="V5TPXLIKE"/>
</dbReference>
<dbReference type="Gene3D" id="3.40.33.10">
    <property type="entry name" value="CAP"/>
    <property type="match status" value="1"/>
</dbReference>
<dbReference type="EMBL" id="JAMGBD010000001">
    <property type="protein sequence ID" value="MCL6682362.1"/>
    <property type="molecule type" value="Genomic_DNA"/>
</dbReference>
<dbReference type="SMART" id="SM00198">
    <property type="entry name" value="SCP"/>
    <property type="match status" value="1"/>
</dbReference>